<keyword evidence="2" id="KW-0812">Transmembrane</keyword>
<dbReference type="AlphaFoldDB" id="A0A9W9EPL8"/>
<gene>
    <name evidence="3" type="ORF">N7532_010428</name>
</gene>
<reference evidence="3" key="1">
    <citation type="submission" date="2022-11" db="EMBL/GenBank/DDBJ databases">
        <authorList>
            <person name="Petersen C."/>
        </authorList>
    </citation>
    <scope>NUCLEOTIDE SEQUENCE</scope>
    <source>
        <strain evidence="3">IBT 30761</strain>
    </source>
</reference>
<reference evidence="3" key="2">
    <citation type="journal article" date="2023" name="IMA Fungus">
        <title>Comparative genomic study of the Penicillium genus elucidates a diverse pangenome and 15 lateral gene transfer events.</title>
        <authorList>
            <person name="Petersen C."/>
            <person name="Sorensen T."/>
            <person name="Nielsen M.R."/>
            <person name="Sondergaard T.E."/>
            <person name="Sorensen J.L."/>
            <person name="Fitzpatrick D.A."/>
            <person name="Frisvad J.C."/>
            <person name="Nielsen K.L."/>
        </authorList>
    </citation>
    <scope>NUCLEOTIDE SEQUENCE</scope>
    <source>
        <strain evidence="3">IBT 30761</strain>
    </source>
</reference>
<protein>
    <submittedName>
        <fullName evidence="3">Uncharacterized protein</fullName>
    </submittedName>
</protein>
<evidence type="ECO:0000313" key="4">
    <source>
        <dbReference type="Proteomes" id="UP001149074"/>
    </source>
</evidence>
<keyword evidence="2" id="KW-0472">Membrane</keyword>
<feature type="transmembrane region" description="Helical" evidence="2">
    <location>
        <begin position="114"/>
        <end position="135"/>
    </location>
</feature>
<accession>A0A9W9EPL8</accession>
<sequence>MLRTPLAWWPLQCPSFACLKAMNPMQAHSISWPIALLFIWTAGSVFFVLRARRRLHLHQTSTPELVQASPSDTLKHSGSTKESFKSVRQTGYGKPGHSIVGEDLRTTSKIAMAFRMLIPVALFLLVHVRLVTAILDHRYGTVKEESVQAQVSSGLQQVFQVYQPVPSISSGSKGCDLELLLMDHVFGSSYGKPFVGKAQMPRTRTLNQG</sequence>
<dbReference type="GeneID" id="81361898"/>
<comment type="caution">
    <text evidence="3">The sequence shown here is derived from an EMBL/GenBank/DDBJ whole genome shotgun (WGS) entry which is preliminary data.</text>
</comment>
<dbReference type="Proteomes" id="UP001149074">
    <property type="component" value="Unassembled WGS sequence"/>
</dbReference>
<dbReference type="EMBL" id="JAPQKI010000010">
    <property type="protein sequence ID" value="KAJ5085657.1"/>
    <property type="molecule type" value="Genomic_DNA"/>
</dbReference>
<dbReference type="RefSeq" id="XP_056470335.1">
    <property type="nucleotide sequence ID" value="XM_056622919.1"/>
</dbReference>
<organism evidence="3 4">
    <name type="scientific">Penicillium argentinense</name>
    <dbReference type="NCBI Taxonomy" id="1131581"/>
    <lineage>
        <taxon>Eukaryota</taxon>
        <taxon>Fungi</taxon>
        <taxon>Dikarya</taxon>
        <taxon>Ascomycota</taxon>
        <taxon>Pezizomycotina</taxon>
        <taxon>Eurotiomycetes</taxon>
        <taxon>Eurotiomycetidae</taxon>
        <taxon>Eurotiales</taxon>
        <taxon>Aspergillaceae</taxon>
        <taxon>Penicillium</taxon>
    </lineage>
</organism>
<name>A0A9W9EPL8_9EURO</name>
<proteinExistence type="predicted"/>
<keyword evidence="2" id="KW-1133">Transmembrane helix</keyword>
<feature type="region of interest" description="Disordered" evidence="1">
    <location>
        <begin position="66"/>
        <end position="90"/>
    </location>
</feature>
<evidence type="ECO:0000256" key="1">
    <source>
        <dbReference type="SAM" id="MobiDB-lite"/>
    </source>
</evidence>
<keyword evidence="4" id="KW-1185">Reference proteome</keyword>
<evidence type="ECO:0000256" key="2">
    <source>
        <dbReference type="SAM" id="Phobius"/>
    </source>
</evidence>
<evidence type="ECO:0000313" key="3">
    <source>
        <dbReference type="EMBL" id="KAJ5085657.1"/>
    </source>
</evidence>
<feature type="compositionally biased region" description="Polar residues" evidence="1">
    <location>
        <begin position="66"/>
        <end position="89"/>
    </location>
</feature>
<feature type="transmembrane region" description="Helical" evidence="2">
    <location>
        <begin position="30"/>
        <end position="49"/>
    </location>
</feature>